<protein>
    <submittedName>
        <fullName evidence="3">DUF4878 domain-containing protein</fullName>
    </submittedName>
</protein>
<dbReference type="InterPro" id="IPR024267">
    <property type="entry name" value="DUF4878"/>
</dbReference>
<dbReference type="PROSITE" id="PS51257">
    <property type="entry name" value="PROKAR_LIPOPROTEIN"/>
    <property type="match status" value="1"/>
</dbReference>
<evidence type="ECO:0000313" key="4">
    <source>
        <dbReference type="Proteomes" id="UP001246690"/>
    </source>
</evidence>
<evidence type="ECO:0000259" key="2">
    <source>
        <dbReference type="Pfam" id="PF12870"/>
    </source>
</evidence>
<dbReference type="Gene3D" id="3.10.450.50">
    <property type="match status" value="1"/>
</dbReference>
<dbReference type="RefSeq" id="WP_309878372.1">
    <property type="nucleotide sequence ID" value="NZ_CP133838.1"/>
</dbReference>
<accession>A0ABY9SEK4</accession>
<keyword evidence="1" id="KW-0732">Signal</keyword>
<dbReference type="Proteomes" id="UP001246690">
    <property type="component" value="Chromosome"/>
</dbReference>
<dbReference type="EMBL" id="CP133838">
    <property type="protein sequence ID" value="WMY75932.1"/>
    <property type="molecule type" value="Genomic_DNA"/>
</dbReference>
<proteinExistence type="predicted"/>
<name>A0ABY9SEK4_9ENTR</name>
<evidence type="ECO:0000313" key="3">
    <source>
        <dbReference type="EMBL" id="WMY75932.1"/>
    </source>
</evidence>
<keyword evidence="4" id="KW-1185">Reference proteome</keyword>
<reference evidence="3 4" key="1">
    <citation type="submission" date="2023-09" db="EMBL/GenBank/DDBJ databases">
        <title>Buttiauxella selenatireducens sp. nov., isolated from the rhizosphere of Cardamine hupingshanesis.</title>
        <authorList>
            <person name="Zhang S."/>
            <person name="Xu Z."/>
            <person name="Wang H."/>
            <person name="Guo Y."/>
        </authorList>
    </citation>
    <scope>NUCLEOTIDE SEQUENCE [LARGE SCALE GENOMIC DNA]</scope>
    <source>
        <strain evidence="3 4">R73</strain>
    </source>
</reference>
<feature type="chain" id="PRO_5047470867" evidence="1">
    <location>
        <begin position="20"/>
        <end position="131"/>
    </location>
</feature>
<dbReference type="Pfam" id="PF12870">
    <property type="entry name" value="DUF4878"/>
    <property type="match status" value="1"/>
</dbReference>
<gene>
    <name evidence="3" type="ORF">RHD99_08345</name>
</gene>
<sequence length="131" mass="14717">MKNIIGIALLLVASLTLFGCGDKKPSDVALDFYRAVEKQDVDKAYSMLYLNDDDAKNEMQVKGKLQMIIGETSGKMKQHGGTKDIVVKNEKASTDNTMTLVTLEVTFKDKTVKNETFRLRQKNKEWKVVLG</sequence>
<evidence type="ECO:0000256" key="1">
    <source>
        <dbReference type="SAM" id="SignalP"/>
    </source>
</evidence>
<feature type="signal peptide" evidence="1">
    <location>
        <begin position="1"/>
        <end position="19"/>
    </location>
</feature>
<feature type="domain" description="DUF4878" evidence="2">
    <location>
        <begin position="19"/>
        <end position="128"/>
    </location>
</feature>
<organism evidence="3 4">
    <name type="scientific">Buttiauxella selenatireducens</name>
    <dbReference type="NCBI Taxonomy" id="3073902"/>
    <lineage>
        <taxon>Bacteria</taxon>
        <taxon>Pseudomonadati</taxon>
        <taxon>Pseudomonadota</taxon>
        <taxon>Gammaproteobacteria</taxon>
        <taxon>Enterobacterales</taxon>
        <taxon>Enterobacteriaceae</taxon>
        <taxon>Buttiauxella</taxon>
    </lineage>
</organism>